<dbReference type="KEGG" id="hau:Haur_4436"/>
<organism evidence="8 9">
    <name type="scientific">Herpetosiphon aurantiacus (strain ATCC 23779 / DSM 785 / 114-95)</name>
    <dbReference type="NCBI Taxonomy" id="316274"/>
    <lineage>
        <taxon>Bacteria</taxon>
        <taxon>Bacillati</taxon>
        <taxon>Chloroflexota</taxon>
        <taxon>Chloroflexia</taxon>
        <taxon>Herpetosiphonales</taxon>
        <taxon>Herpetosiphonaceae</taxon>
        <taxon>Herpetosiphon</taxon>
    </lineage>
</organism>
<feature type="region of interest" description="Disordered" evidence="6">
    <location>
        <begin position="1"/>
        <end position="29"/>
    </location>
</feature>
<evidence type="ECO:0000256" key="5">
    <source>
        <dbReference type="ARBA" id="ARBA00023136"/>
    </source>
</evidence>
<keyword evidence="3 7" id="KW-0812">Transmembrane</keyword>
<evidence type="ECO:0000313" key="9">
    <source>
        <dbReference type="Proteomes" id="UP000000787"/>
    </source>
</evidence>
<dbReference type="Proteomes" id="UP000000787">
    <property type="component" value="Chromosome"/>
</dbReference>
<reference evidence="8 9" key="1">
    <citation type="journal article" date="2011" name="Stand. Genomic Sci.">
        <title>Complete genome sequence of the filamentous gliding predatory bacterium Herpetosiphon aurantiacus type strain (114-95(T)).</title>
        <authorList>
            <person name="Kiss H."/>
            <person name="Nett M."/>
            <person name="Domin N."/>
            <person name="Martin K."/>
            <person name="Maresca J.A."/>
            <person name="Copeland A."/>
            <person name="Lapidus A."/>
            <person name="Lucas S."/>
            <person name="Berry K.W."/>
            <person name="Glavina Del Rio T."/>
            <person name="Dalin E."/>
            <person name="Tice H."/>
            <person name="Pitluck S."/>
            <person name="Richardson P."/>
            <person name="Bruce D."/>
            <person name="Goodwin L."/>
            <person name="Han C."/>
            <person name="Detter J.C."/>
            <person name="Schmutz J."/>
            <person name="Brettin T."/>
            <person name="Land M."/>
            <person name="Hauser L."/>
            <person name="Kyrpides N.C."/>
            <person name="Ivanova N."/>
            <person name="Goker M."/>
            <person name="Woyke T."/>
            <person name="Klenk H.P."/>
            <person name="Bryant D.A."/>
        </authorList>
    </citation>
    <scope>NUCLEOTIDE SEQUENCE [LARGE SCALE GENOMIC DNA]</scope>
    <source>
        <strain evidence="9">ATCC 23779 / DSM 785 / 114-95</strain>
    </source>
</reference>
<dbReference type="STRING" id="316274.Haur_4436"/>
<feature type="transmembrane region" description="Helical" evidence="7">
    <location>
        <begin position="309"/>
        <end position="329"/>
    </location>
</feature>
<feature type="transmembrane region" description="Helical" evidence="7">
    <location>
        <begin position="229"/>
        <end position="250"/>
    </location>
</feature>
<feature type="compositionally biased region" description="Polar residues" evidence="6">
    <location>
        <begin position="1"/>
        <end position="20"/>
    </location>
</feature>
<dbReference type="Pfam" id="PF03706">
    <property type="entry name" value="LPG_synthase_TM"/>
    <property type="match status" value="1"/>
</dbReference>
<keyword evidence="5 7" id="KW-0472">Membrane</keyword>
<protein>
    <submittedName>
        <fullName evidence="8">Uncharacterized protein</fullName>
    </submittedName>
</protein>
<evidence type="ECO:0000256" key="4">
    <source>
        <dbReference type="ARBA" id="ARBA00022989"/>
    </source>
</evidence>
<keyword evidence="2" id="KW-1003">Cell membrane</keyword>
<dbReference type="GO" id="GO:0005886">
    <property type="term" value="C:plasma membrane"/>
    <property type="evidence" value="ECO:0007669"/>
    <property type="project" value="UniProtKB-SubCell"/>
</dbReference>
<dbReference type="HOGENOM" id="CLU_048072_3_0_0"/>
<evidence type="ECO:0000256" key="1">
    <source>
        <dbReference type="ARBA" id="ARBA00004651"/>
    </source>
</evidence>
<dbReference type="InterPro" id="IPR022791">
    <property type="entry name" value="L-PG_synthase/AglD"/>
</dbReference>
<dbReference type="PANTHER" id="PTHR39087">
    <property type="entry name" value="UPF0104 MEMBRANE PROTEIN MJ1595"/>
    <property type="match status" value="1"/>
</dbReference>
<proteinExistence type="predicted"/>
<gene>
    <name evidence="8" type="ordered locus">Haur_4436</name>
</gene>
<feature type="transmembrane region" description="Helical" evidence="7">
    <location>
        <begin position="336"/>
        <end position="354"/>
    </location>
</feature>
<evidence type="ECO:0000256" key="2">
    <source>
        <dbReference type="ARBA" id="ARBA00022475"/>
    </source>
</evidence>
<keyword evidence="4 7" id="KW-1133">Transmembrane helix</keyword>
<accession>A9AZ28</accession>
<keyword evidence="9" id="KW-1185">Reference proteome</keyword>
<feature type="transmembrane region" description="Helical" evidence="7">
    <location>
        <begin position="199"/>
        <end position="217"/>
    </location>
</feature>
<feature type="transmembrane region" description="Helical" evidence="7">
    <location>
        <begin position="106"/>
        <end position="124"/>
    </location>
</feature>
<evidence type="ECO:0000256" key="6">
    <source>
        <dbReference type="SAM" id="MobiDB-lite"/>
    </source>
</evidence>
<comment type="subcellular location">
    <subcellularLocation>
        <location evidence="1">Cell membrane</location>
        <topology evidence="1">Multi-pass membrane protein</topology>
    </subcellularLocation>
</comment>
<dbReference type="NCBIfam" id="TIGR00374">
    <property type="entry name" value="flippase-like domain"/>
    <property type="match status" value="1"/>
</dbReference>
<evidence type="ECO:0000256" key="3">
    <source>
        <dbReference type="ARBA" id="ARBA00022692"/>
    </source>
</evidence>
<dbReference type="eggNOG" id="COG0392">
    <property type="taxonomic scope" value="Bacteria"/>
</dbReference>
<dbReference type="PANTHER" id="PTHR39087:SF2">
    <property type="entry name" value="UPF0104 MEMBRANE PROTEIN MJ1595"/>
    <property type="match status" value="1"/>
</dbReference>
<evidence type="ECO:0000256" key="7">
    <source>
        <dbReference type="SAM" id="Phobius"/>
    </source>
</evidence>
<dbReference type="BioCyc" id="HAUR316274:GHYA-4491-MONOMER"/>
<dbReference type="EMBL" id="CP000875">
    <property type="protein sequence ID" value="ABX07068.1"/>
    <property type="molecule type" value="Genomic_DNA"/>
</dbReference>
<sequence>MKSQTQANPASLRPEQTNQGLPRPAETESLEQLVEQAAEAAPLPADALPDDLAEVRSSGFSLRDKFLNVKSLASFGIAFAILGLAFWRADINLAEMWQQILQTNLWLYSAGFIVFYGLFPIRAWRWRIILRSAGFEVDSPQSRKNWSGIAALSEFIGLSWFANCVVPAKLGDAYRGYLVKKNGNASFSRTLGTIFAERIVDMIVLFGMLVVSGLLVFQGHLNSWTEKLFIIGIVFTILLVIGLMSMRYLSPLIRRALPQRFHDFYARFEEGTLSSFRPSRLPILLILTIIVWLGESMRLFFVIEAMGGLGLSLSAIIFVALASSLLTAVPALPGGLGLVEVGIAGVMMLFSVGQTTSTAVAFLDRIINYWSIVILGLVLYLFSKRK</sequence>
<name>A9AZ28_HERA2</name>
<feature type="transmembrane region" description="Helical" evidence="7">
    <location>
        <begin position="66"/>
        <end position="86"/>
    </location>
</feature>
<dbReference type="AlphaFoldDB" id="A9AZ28"/>
<dbReference type="InParanoid" id="A9AZ28"/>
<evidence type="ECO:0000313" key="8">
    <source>
        <dbReference type="EMBL" id="ABX07068.1"/>
    </source>
</evidence>
<feature type="transmembrane region" description="Helical" evidence="7">
    <location>
        <begin position="366"/>
        <end position="383"/>
    </location>
</feature>